<evidence type="ECO:0000313" key="1">
    <source>
        <dbReference type="EMBL" id="GBM66458.1"/>
    </source>
</evidence>
<keyword evidence="2" id="KW-1185">Reference proteome</keyword>
<accession>A0A4Y2HMJ6</accession>
<reference evidence="1 2" key="1">
    <citation type="journal article" date="2019" name="Sci. Rep.">
        <title>Orb-weaving spider Araneus ventricosus genome elucidates the spidroin gene catalogue.</title>
        <authorList>
            <person name="Kono N."/>
            <person name="Nakamura H."/>
            <person name="Ohtoshi R."/>
            <person name="Moran D.A.P."/>
            <person name="Shinohara A."/>
            <person name="Yoshida Y."/>
            <person name="Fujiwara M."/>
            <person name="Mori M."/>
            <person name="Tomita M."/>
            <person name="Arakawa K."/>
        </authorList>
    </citation>
    <scope>NUCLEOTIDE SEQUENCE [LARGE SCALE GENOMIC DNA]</scope>
</reference>
<evidence type="ECO:0000313" key="2">
    <source>
        <dbReference type="Proteomes" id="UP000499080"/>
    </source>
</evidence>
<dbReference type="EMBL" id="BGPR01002027">
    <property type="protein sequence ID" value="GBM66458.1"/>
    <property type="molecule type" value="Genomic_DNA"/>
</dbReference>
<name>A0A4Y2HMJ6_ARAVE</name>
<dbReference type="AlphaFoldDB" id="A0A4Y2HMJ6"/>
<gene>
    <name evidence="1" type="ORF">AVEN_146287_1</name>
</gene>
<sequence length="137" mass="15647">MNVVFRHLTKIPQNTSLRFNRRFTWQIFHEIRDLLAPKATQIAILVCSNLALQVGKLTASLTWQDCKFITSLKQVIASFEFTIRQAREKSDSNRRDGRSDGPKAGMLTTIQVDTPARKGRKVFSLRHCVTFALSNIL</sequence>
<comment type="caution">
    <text evidence="1">The sequence shown here is derived from an EMBL/GenBank/DDBJ whole genome shotgun (WGS) entry which is preliminary data.</text>
</comment>
<dbReference type="Proteomes" id="UP000499080">
    <property type="component" value="Unassembled WGS sequence"/>
</dbReference>
<protein>
    <submittedName>
        <fullName evidence="1">Uncharacterized protein</fullName>
    </submittedName>
</protein>
<organism evidence="1 2">
    <name type="scientific">Araneus ventricosus</name>
    <name type="common">Orbweaver spider</name>
    <name type="synonym">Epeira ventricosa</name>
    <dbReference type="NCBI Taxonomy" id="182803"/>
    <lineage>
        <taxon>Eukaryota</taxon>
        <taxon>Metazoa</taxon>
        <taxon>Ecdysozoa</taxon>
        <taxon>Arthropoda</taxon>
        <taxon>Chelicerata</taxon>
        <taxon>Arachnida</taxon>
        <taxon>Araneae</taxon>
        <taxon>Araneomorphae</taxon>
        <taxon>Entelegynae</taxon>
        <taxon>Araneoidea</taxon>
        <taxon>Araneidae</taxon>
        <taxon>Araneus</taxon>
    </lineage>
</organism>
<proteinExistence type="predicted"/>